<sequence length="501" mass="57546">MHALNHHVIIVNSCSVSQIKSFIVIMSYRNFIRHFNRNIRLIKPTTNKLIKFENNARLLHHQQKHQPEILNVPETKVSTISNGIRVVTEDSGIPTCTIGLWIDAGSRYETPENNGVAHFLEHMAFKGTQKRTQMQLELEIENMGAHLNAYTSREQTVYYAKCLQNDIKNSLDILADIIQRSKFGKEEIERERSVILREMQEVENNLQEVVFDHLHDVAFRDTPLGMTILGPIENIQRINRNDLISYINTHYKGPRIVVAGAGGTHHDQIVELVDFYFGEMDRDASNIRPEPCRYQGGDVRLNDPSMNLIYGALAVEATGWINADNIVLMIANTLIGSWDRSLGGGFNSFSYLAQTSMQKDLCNSFQSFNTCYKDTGLWGVYFIGDKTKTNSFIQHLIQQWQQLCTDVTEEELERAKNLLKTNMMLQLDGSTQICEDIGRQMLCYGRRISSIEIESRIDSIDLDYFKKICQQYIRNRRPVLAIVGPTDSIESYDHIEQSMKW</sequence>
<dbReference type="PANTHER" id="PTHR11851">
    <property type="entry name" value="METALLOPROTEASE"/>
    <property type="match status" value="1"/>
</dbReference>
<comment type="cofactor">
    <cofactor evidence="2">
        <name>Zn(2+)</name>
        <dbReference type="ChEBI" id="CHEBI:29105"/>
    </cofactor>
</comment>
<protein>
    <recommendedName>
        <fullName evidence="6">Mitochondrial-processing peptidase subunit beta</fullName>
        <ecNumber evidence="5">3.4.24.64</ecNumber>
    </recommendedName>
    <alternativeName>
        <fullName evidence="14">Beta-MPP</fullName>
    </alternativeName>
</protein>
<evidence type="ECO:0000256" key="1">
    <source>
        <dbReference type="ARBA" id="ARBA00001098"/>
    </source>
</evidence>
<evidence type="ECO:0000256" key="4">
    <source>
        <dbReference type="ARBA" id="ARBA00007261"/>
    </source>
</evidence>
<organism evidence="18 19">
    <name type="scientific">Dermatophagoides pteronyssinus</name>
    <name type="common">European house dust mite</name>
    <dbReference type="NCBI Taxonomy" id="6956"/>
    <lineage>
        <taxon>Eukaryota</taxon>
        <taxon>Metazoa</taxon>
        <taxon>Ecdysozoa</taxon>
        <taxon>Arthropoda</taxon>
        <taxon>Chelicerata</taxon>
        <taxon>Arachnida</taxon>
        <taxon>Acari</taxon>
        <taxon>Acariformes</taxon>
        <taxon>Sarcoptiformes</taxon>
        <taxon>Astigmata</taxon>
        <taxon>Psoroptidia</taxon>
        <taxon>Analgoidea</taxon>
        <taxon>Pyroglyphidae</taxon>
        <taxon>Dermatophagoidinae</taxon>
        <taxon>Dermatophagoides</taxon>
    </lineage>
</organism>
<comment type="similarity">
    <text evidence="4 15">Belongs to the peptidase M16 family.</text>
</comment>
<keyword evidence="10" id="KW-0862">Zinc</keyword>
<comment type="catalytic activity">
    <reaction evidence="1">
        <text>Release of N-terminal transit peptides from precursor proteins imported into the mitochondrion, typically with Arg in position P2.</text>
        <dbReference type="EC" id="3.4.24.64"/>
    </reaction>
</comment>
<dbReference type="GeneID" id="113790620"/>
<keyword evidence="12" id="KW-0482">Metalloprotease</keyword>
<evidence type="ECO:0000256" key="9">
    <source>
        <dbReference type="ARBA" id="ARBA00022801"/>
    </source>
</evidence>
<evidence type="ECO:0000256" key="10">
    <source>
        <dbReference type="ARBA" id="ARBA00022833"/>
    </source>
</evidence>
<dbReference type="InterPro" id="IPR007863">
    <property type="entry name" value="Peptidase_M16_C"/>
</dbReference>
<dbReference type="Gene3D" id="3.30.830.10">
    <property type="entry name" value="Metalloenzyme, LuxS/M16 peptidase-like"/>
    <property type="match status" value="2"/>
</dbReference>
<evidence type="ECO:0000256" key="12">
    <source>
        <dbReference type="ARBA" id="ARBA00023049"/>
    </source>
</evidence>
<evidence type="ECO:0000256" key="8">
    <source>
        <dbReference type="ARBA" id="ARBA00022723"/>
    </source>
</evidence>
<keyword evidence="7" id="KW-0645">Protease</keyword>
<dbReference type="CTD" id="41800"/>
<dbReference type="FunCoup" id="A0A6P6XTE7">
    <property type="interactions" value="1948"/>
</dbReference>
<name>A0A6P6XTE7_DERPT</name>
<dbReference type="OrthoDB" id="10251424at2759"/>
<evidence type="ECO:0000259" key="17">
    <source>
        <dbReference type="Pfam" id="PF05193"/>
    </source>
</evidence>
<dbReference type="GO" id="GO:0006627">
    <property type="term" value="P:protein processing involved in protein targeting to mitochondrion"/>
    <property type="evidence" value="ECO:0007669"/>
    <property type="project" value="TreeGrafter"/>
</dbReference>
<evidence type="ECO:0000256" key="15">
    <source>
        <dbReference type="RuleBase" id="RU004447"/>
    </source>
</evidence>
<dbReference type="GO" id="GO:0005759">
    <property type="term" value="C:mitochondrial matrix"/>
    <property type="evidence" value="ECO:0007669"/>
    <property type="project" value="UniProtKB-ARBA"/>
</dbReference>
<dbReference type="Proteomes" id="UP000515146">
    <property type="component" value="Unplaced"/>
</dbReference>
<evidence type="ECO:0000256" key="3">
    <source>
        <dbReference type="ARBA" id="ARBA00004173"/>
    </source>
</evidence>
<evidence type="ECO:0000259" key="16">
    <source>
        <dbReference type="Pfam" id="PF00675"/>
    </source>
</evidence>
<comment type="subcellular location">
    <subcellularLocation>
        <location evidence="3">Mitochondrion</location>
    </subcellularLocation>
</comment>
<dbReference type="InterPro" id="IPR001431">
    <property type="entry name" value="Pept_M16_Zn_BS"/>
</dbReference>
<keyword evidence="8" id="KW-0479">Metal-binding</keyword>
<evidence type="ECO:0000313" key="18">
    <source>
        <dbReference type="Proteomes" id="UP000515146"/>
    </source>
</evidence>
<evidence type="ECO:0000313" key="19">
    <source>
        <dbReference type="RefSeq" id="XP_027196116.1"/>
    </source>
</evidence>
<dbReference type="InterPro" id="IPR011249">
    <property type="entry name" value="Metalloenz_LuxS/M16"/>
</dbReference>
<evidence type="ECO:0000256" key="6">
    <source>
        <dbReference type="ARBA" id="ARBA00020510"/>
    </source>
</evidence>
<dbReference type="InParanoid" id="A0A6P6XTE7"/>
<dbReference type="Pfam" id="PF05193">
    <property type="entry name" value="Peptidase_M16_C"/>
    <property type="match status" value="1"/>
</dbReference>
<keyword evidence="11" id="KW-0809">Transit peptide</keyword>
<dbReference type="PROSITE" id="PS00143">
    <property type="entry name" value="INSULINASE"/>
    <property type="match status" value="1"/>
</dbReference>
<dbReference type="KEGG" id="dpte:113790620"/>
<dbReference type="EC" id="3.4.24.64" evidence="5"/>
<dbReference type="AlphaFoldDB" id="A0A6P6XTE7"/>
<evidence type="ECO:0000256" key="13">
    <source>
        <dbReference type="ARBA" id="ARBA00023128"/>
    </source>
</evidence>
<feature type="domain" description="Peptidase M16 N-terminal" evidence="16">
    <location>
        <begin position="85"/>
        <end position="231"/>
    </location>
</feature>
<gene>
    <name evidence="19" type="primary">LOC113790620</name>
</gene>
<dbReference type="GO" id="GO:0046872">
    <property type="term" value="F:metal ion binding"/>
    <property type="evidence" value="ECO:0007669"/>
    <property type="project" value="UniProtKB-KW"/>
</dbReference>
<dbReference type="PANTHER" id="PTHR11851:SF149">
    <property type="entry name" value="GH01077P"/>
    <property type="match status" value="1"/>
</dbReference>
<evidence type="ECO:0000256" key="7">
    <source>
        <dbReference type="ARBA" id="ARBA00022670"/>
    </source>
</evidence>
<dbReference type="InterPro" id="IPR011765">
    <property type="entry name" value="Pept_M16_N"/>
</dbReference>
<dbReference type="FunFam" id="3.30.830.10:FF:000001">
    <property type="entry name" value="Mitochondrial-processing peptidase subunit beta, mitochondrial"/>
    <property type="match status" value="1"/>
</dbReference>
<dbReference type="SUPFAM" id="SSF63411">
    <property type="entry name" value="LuxS/MPP-like metallohydrolase"/>
    <property type="match status" value="2"/>
</dbReference>
<evidence type="ECO:0000256" key="2">
    <source>
        <dbReference type="ARBA" id="ARBA00001947"/>
    </source>
</evidence>
<proteinExistence type="inferred from homology"/>
<dbReference type="FunFam" id="3.30.830.10:FF:000002">
    <property type="entry name" value="Mitochondrial-processing peptidase subunit beta"/>
    <property type="match status" value="1"/>
</dbReference>
<evidence type="ECO:0000256" key="5">
    <source>
        <dbReference type="ARBA" id="ARBA00012299"/>
    </source>
</evidence>
<dbReference type="GO" id="GO:0004222">
    <property type="term" value="F:metalloendopeptidase activity"/>
    <property type="evidence" value="ECO:0007669"/>
    <property type="project" value="UniProtKB-EC"/>
</dbReference>
<feature type="domain" description="Peptidase M16 C-terminal" evidence="17">
    <location>
        <begin position="238"/>
        <end position="419"/>
    </location>
</feature>
<evidence type="ECO:0000256" key="14">
    <source>
        <dbReference type="ARBA" id="ARBA00031018"/>
    </source>
</evidence>
<accession>A0A6P6XTE7</accession>
<keyword evidence="13" id="KW-0496">Mitochondrion</keyword>
<dbReference type="OMA" id="IDVVCDM"/>
<keyword evidence="18" id="KW-1185">Reference proteome</keyword>
<keyword evidence="9" id="KW-0378">Hydrolase</keyword>
<reference evidence="19" key="1">
    <citation type="submission" date="2025-08" db="UniProtKB">
        <authorList>
            <consortium name="RefSeq"/>
        </authorList>
    </citation>
    <scope>IDENTIFICATION</scope>
    <source>
        <strain evidence="19">Airmid</strain>
    </source>
</reference>
<dbReference type="RefSeq" id="XP_027196116.1">
    <property type="nucleotide sequence ID" value="XM_027340315.1"/>
</dbReference>
<dbReference type="InterPro" id="IPR050361">
    <property type="entry name" value="MPP/UQCRC_Complex"/>
</dbReference>
<dbReference type="Pfam" id="PF00675">
    <property type="entry name" value="Peptidase_M16"/>
    <property type="match status" value="1"/>
</dbReference>
<evidence type="ECO:0000256" key="11">
    <source>
        <dbReference type="ARBA" id="ARBA00022946"/>
    </source>
</evidence>